<feature type="compositionally biased region" description="Pro residues" evidence="1">
    <location>
        <begin position="52"/>
        <end position="66"/>
    </location>
</feature>
<reference evidence="3" key="2">
    <citation type="submission" date="2023-05" db="EMBL/GenBank/DDBJ databases">
        <authorList>
            <person name="Fouks B."/>
        </authorList>
    </citation>
    <scope>NUCLEOTIDE SEQUENCE</scope>
    <source>
        <strain evidence="3">Stay&amp;Tobe</strain>
        <tissue evidence="3">Testes</tissue>
    </source>
</reference>
<feature type="compositionally biased region" description="Low complexity" evidence="1">
    <location>
        <begin position="22"/>
        <end position="51"/>
    </location>
</feature>
<feature type="region of interest" description="Disordered" evidence="1">
    <location>
        <begin position="22"/>
        <end position="66"/>
    </location>
</feature>
<comment type="caution">
    <text evidence="3">The sequence shown here is derived from an EMBL/GenBank/DDBJ whole genome shotgun (WGS) entry which is preliminary data.</text>
</comment>
<reference evidence="3" key="1">
    <citation type="journal article" date="2023" name="IScience">
        <title>Live-bearing cockroach genome reveals convergent evolutionary mechanisms linked to viviparity in insects and beyond.</title>
        <authorList>
            <person name="Fouks B."/>
            <person name="Harrison M.C."/>
            <person name="Mikhailova A.A."/>
            <person name="Marchal E."/>
            <person name="English S."/>
            <person name="Carruthers M."/>
            <person name="Jennings E.C."/>
            <person name="Chiamaka E.L."/>
            <person name="Frigard R.A."/>
            <person name="Pippel M."/>
            <person name="Attardo G.M."/>
            <person name="Benoit J.B."/>
            <person name="Bornberg-Bauer E."/>
            <person name="Tobe S.S."/>
        </authorList>
    </citation>
    <scope>NUCLEOTIDE SEQUENCE</scope>
    <source>
        <strain evidence="3">Stay&amp;Tobe</strain>
    </source>
</reference>
<dbReference type="AlphaFoldDB" id="A0AAD7Z548"/>
<accession>A0AAD7Z548</accession>
<evidence type="ECO:0000256" key="1">
    <source>
        <dbReference type="SAM" id="MobiDB-lite"/>
    </source>
</evidence>
<dbReference type="EMBL" id="JASPKZ010010665">
    <property type="protein sequence ID" value="KAJ9573952.1"/>
    <property type="molecule type" value="Genomic_DNA"/>
</dbReference>
<gene>
    <name evidence="3" type="ORF">L9F63_008666</name>
</gene>
<evidence type="ECO:0000313" key="3">
    <source>
        <dbReference type="EMBL" id="KAJ9573952.1"/>
    </source>
</evidence>
<evidence type="ECO:0000313" key="4">
    <source>
        <dbReference type="Proteomes" id="UP001233999"/>
    </source>
</evidence>
<evidence type="ECO:0000256" key="2">
    <source>
        <dbReference type="SAM" id="SignalP"/>
    </source>
</evidence>
<proteinExistence type="predicted"/>
<feature type="chain" id="PRO_5041909694" evidence="2">
    <location>
        <begin position="21"/>
        <end position="105"/>
    </location>
</feature>
<name>A0AAD7Z548_DIPPU</name>
<dbReference type="PROSITE" id="PS51257">
    <property type="entry name" value="PROKAR_LIPOPROTEIN"/>
    <property type="match status" value="1"/>
</dbReference>
<sequence length="105" mass="10937">MFKLQVIVVLMVLLAACTLSQDASQAPPTTTPSSPTTQDTATGSVAPIPADGLPPPPPPQLLPPLPLPPLGLLAPIRERVRESGSIFGTLQRAVGGRLLQELSQK</sequence>
<keyword evidence="4" id="KW-1185">Reference proteome</keyword>
<dbReference type="Proteomes" id="UP001233999">
    <property type="component" value="Unassembled WGS sequence"/>
</dbReference>
<keyword evidence="2" id="KW-0732">Signal</keyword>
<protein>
    <submittedName>
        <fullName evidence="3">Uncharacterized protein</fullName>
    </submittedName>
</protein>
<feature type="signal peptide" evidence="2">
    <location>
        <begin position="1"/>
        <end position="20"/>
    </location>
</feature>
<organism evidence="3 4">
    <name type="scientific">Diploptera punctata</name>
    <name type="common">Pacific beetle cockroach</name>
    <dbReference type="NCBI Taxonomy" id="6984"/>
    <lineage>
        <taxon>Eukaryota</taxon>
        <taxon>Metazoa</taxon>
        <taxon>Ecdysozoa</taxon>
        <taxon>Arthropoda</taxon>
        <taxon>Hexapoda</taxon>
        <taxon>Insecta</taxon>
        <taxon>Pterygota</taxon>
        <taxon>Neoptera</taxon>
        <taxon>Polyneoptera</taxon>
        <taxon>Dictyoptera</taxon>
        <taxon>Blattodea</taxon>
        <taxon>Blaberoidea</taxon>
        <taxon>Blaberidae</taxon>
        <taxon>Diplopterinae</taxon>
        <taxon>Diploptera</taxon>
    </lineage>
</organism>